<dbReference type="GO" id="GO:0016787">
    <property type="term" value="F:hydrolase activity"/>
    <property type="evidence" value="ECO:0007669"/>
    <property type="project" value="UniProtKB-KW"/>
</dbReference>
<dbReference type="SFLD" id="SFLDG01129">
    <property type="entry name" value="C1.5:_HAD__Beta-PGM__Phosphata"/>
    <property type="match status" value="1"/>
</dbReference>
<dbReference type="CDD" id="cd02603">
    <property type="entry name" value="HAD_sEH-N_like"/>
    <property type="match status" value="1"/>
</dbReference>
<proteinExistence type="predicted"/>
<dbReference type="AlphaFoldDB" id="A0A6P0UJ09"/>
<evidence type="ECO:0000313" key="1">
    <source>
        <dbReference type="EMBL" id="NER13295.1"/>
    </source>
</evidence>
<dbReference type="Pfam" id="PF13419">
    <property type="entry name" value="HAD_2"/>
    <property type="match status" value="1"/>
</dbReference>
<organism evidence="1 2">
    <name type="scientific">Leptobacterium flavescens</name>
    <dbReference type="NCBI Taxonomy" id="472055"/>
    <lineage>
        <taxon>Bacteria</taxon>
        <taxon>Pseudomonadati</taxon>
        <taxon>Bacteroidota</taxon>
        <taxon>Flavobacteriia</taxon>
        <taxon>Flavobacteriales</taxon>
        <taxon>Flavobacteriaceae</taxon>
        <taxon>Leptobacterium</taxon>
    </lineage>
</organism>
<dbReference type="SFLD" id="SFLDS00003">
    <property type="entry name" value="Haloacid_Dehalogenase"/>
    <property type="match status" value="1"/>
</dbReference>
<dbReference type="Gene3D" id="1.10.150.240">
    <property type="entry name" value="Putative phosphatase, domain 2"/>
    <property type="match status" value="1"/>
</dbReference>
<reference evidence="1 2" key="1">
    <citation type="submission" date="2020-01" db="EMBL/GenBank/DDBJ databases">
        <title>Leptobacterium flavescens.</title>
        <authorList>
            <person name="Wang G."/>
        </authorList>
    </citation>
    <scope>NUCLEOTIDE SEQUENCE [LARGE SCALE GENOMIC DNA]</scope>
    <source>
        <strain evidence="1 2">KCTC 22160</strain>
    </source>
</reference>
<evidence type="ECO:0000313" key="2">
    <source>
        <dbReference type="Proteomes" id="UP000468581"/>
    </source>
</evidence>
<keyword evidence="1" id="KW-0378">Hydrolase</keyword>
<dbReference type="NCBIfam" id="TIGR01549">
    <property type="entry name" value="HAD-SF-IA-v1"/>
    <property type="match status" value="1"/>
</dbReference>
<dbReference type="SUPFAM" id="SSF56784">
    <property type="entry name" value="HAD-like"/>
    <property type="match status" value="1"/>
</dbReference>
<dbReference type="InterPro" id="IPR041492">
    <property type="entry name" value="HAD_2"/>
</dbReference>
<comment type="caution">
    <text evidence="1">The sequence shown here is derived from an EMBL/GenBank/DDBJ whole genome shotgun (WGS) entry which is preliminary data.</text>
</comment>
<dbReference type="PANTHER" id="PTHR43611">
    <property type="entry name" value="ALPHA-D-GLUCOSE 1-PHOSPHATE PHOSPHATASE"/>
    <property type="match status" value="1"/>
</dbReference>
<dbReference type="InterPro" id="IPR006439">
    <property type="entry name" value="HAD-SF_hydro_IA"/>
</dbReference>
<keyword evidence="2" id="KW-1185">Reference proteome</keyword>
<dbReference type="RefSeq" id="WP_163606339.1">
    <property type="nucleotide sequence ID" value="NZ_JAABOO010000002.1"/>
</dbReference>
<dbReference type="InterPro" id="IPR023198">
    <property type="entry name" value="PGP-like_dom2"/>
</dbReference>
<dbReference type="EMBL" id="JAABOO010000002">
    <property type="protein sequence ID" value="NER13295.1"/>
    <property type="molecule type" value="Genomic_DNA"/>
</dbReference>
<gene>
    <name evidence="1" type="ORF">GWK08_07585</name>
</gene>
<name>A0A6P0UJ09_9FLAO</name>
<protein>
    <submittedName>
        <fullName evidence="1">HAD-IA family hydrolase</fullName>
    </submittedName>
</protein>
<dbReference type="PANTHER" id="PTHR43611:SF3">
    <property type="entry name" value="FLAVIN MONONUCLEOTIDE HYDROLASE 1, CHLOROPLATIC"/>
    <property type="match status" value="1"/>
</dbReference>
<sequence>MIKNIIFDFGDIFIDLDKQATLKHMQLLGLKEVTAEMTHINHDYERGLVSTTEFVGFYKNLFPNASEKELEDAWNAIILDFPEYRLDFIESLARENNYRLFLLSNTNELHIKRVIERMGKDRYDRFYKCFEQFYLSHEIQLRKPDKEIYEFVMKQNGLKESESFFIDDTEENTRAAEAMGIRSWNLIPGVDDITKLFNLKELIH</sequence>
<dbReference type="Gene3D" id="3.40.50.1000">
    <property type="entry name" value="HAD superfamily/HAD-like"/>
    <property type="match status" value="1"/>
</dbReference>
<dbReference type="InterPro" id="IPR036412">
    <property type="entry name" value="HAD-like_sf"/>
</dbReference>
<dbReference type="Proteomes" id="UP000468581">
    <property type="component" value="Unassembled WGS sequence"/>
</dbReference>
<dbReference type="NCBIfam" id="TIGR01509">
    <property type="entry name" value="HAD-SF-IA-v3"/>
    <property type="match status" value="1"/>
</dbReference>
<dbReference type="InterPro" id="IPR023214">
    <property type="entry name" value="HAD_sf"/>
</dbReference>
<accession>A0A6P0UJ09</accession>